<sequence>MALRVRIEGGKSSLQYPHPRRSLPLPRSHTPRRPSLSPSLFRSPDQMIVNLRLPILCCESPPEIGGKTSILYDLRLGKGWSRVADASSPAASDLIVETWLYNHTASSLVFGASCQVGVWATDVRISFTPDPSSVTLLDPPQNLLFKAGEQIRRVRSKSGLRVVCFRGSRLLKP</sequence>
<reference evidence="3" key="2">
    <citation type="submission" date="2013-04" db="EMBL/GenBank/DDBJ databases">
        <title>Genomic mechanisms accounting for the adaptation to parasitism in nematode-trapping fungi.</title>
        <authorList>
            <person name="Ahren D.G."/>
        </authorList>
    </citation>
    <scope>NUCLEOTIDE SEQUENCE [LARGE SCALE GENOMIC DNA]</scope>
    <source>
        <strain evidence="3">CBS 200.50</strain>
    </source>
</reference>
<accession>S8BMV0</accession>
<evidence type="ECO:0000313" key="2">
    <source>
        <dbReference type="EMBL" id="EPS36542.1"/>
    </source>
</evidence>
<name>S8BMV0_DACHA</name>
<evidence type="ECO:0000313" key="3">
    <source>
        <dbReference type="Proteomes" id="UP000015100"/>
    </source>
</evidence>
<dbReference type="EMBL" id="AQGS01000867">
    <property type="protein sequence ID" value="EPS36542.1"/>
    <property type="molecule type" value="Genomic_DNA"/>
</dbReference>
<organism evidence="2 3">
    <name type="scientific">Dactylellina haptotyla (strain CBS 200.50)</name>
    <name type="common">Nematode-trapping fungus</name>
    <name type="synonym">Monacrosporium haptotylum</name>
    <dbReference type="NCBI Taxonomy" id="1284197"/>
    <lineage>
        <taxon>Eukaryota</taxon>
        <taxon>Fungi</taxon>
        <taxon>Dikarya</taxon>
        <taxon>Ascomycota</taxon>
        <taxon>Pezizomycotina</taxon>
        <taxon>Orbiliomycetes</taxon>
        <taxon>Orbiliales</taxon>
        <taxon>Orbiliaceae</taxon>
        <taxon>Dactylellina</taxon>
    </lineage>
</organism>
<dbReference type="AlphaFoldDB" id="S8BMV0"/>
<reference evidence="2 3" key="1">
    <citation type="journal article" date="2013" name="PLoS Genet.">
        <title>Genomic mechanisms accounting for the adaptation to parasitism in nematode-trapping fungi.</title>
        <authorList>
            <person name="Meerupati T."/>
            <person name="Andersson K.M."/>
            <person name="Friman E."/>
            <person name="Kumar D."/>
            <person name="Tunlid A."/>
            <person name="Ahren D."/>
        </authorList>
    </citation>
    <scope>NUCLEOTIDE SEQUENCE [LARGE SCALE GENOMIC DNA]</scope>
    <source>
        <strain evidence="2 3">CBS 200.50</strain>
    </source>
</reference>
<gene>
    <name evidence="2" type="ORF">H072_9893</name>
</gene>
<dbReference type="HOGENOM" id="CLU_1547524_0_0_1"/>
<comment type="caution">
    <text evidence="2">The sequence shown here is derived from an EMBL/GenBank/DDBJ whole genome shotgun (WGS) entry which is preliminary data.</text>
</comment>
<protein>
    <submittedName>
        <fullName evidence="2">Uncharacterized protein</fullName>
    </submittedName>
</protein>
<dbReference type="Proteomes" id="UP000015100">
    <property type="component" value="Unassembled WGS sequence"/>
</dbReference>
<keyword evidence="3" id="KW-1185">Reference proteome</keyword>
<feature type="region of interest" description="Disordered" evidence="1">
    <location>
        <begin position="1"/>
        <end position="39"/>
    </location>
</feature>
<feature type="compositionally biased region" description="Low complexity" evidence="1">
    <location>
        <begin position="22"/>
        <end position="39"/>
    </location>
</feature>
<evidence type="ECO:0000256" key="1">
    <source>
        <dbReference type="SAM" id="MobiDB-lite"/>
    </source>
</evidence>
<proteinExistence type="predicted"/>